<evidence type="ECO:0000313" key="13">
    <source>
        <dbReference type="Proteomes" id="UP001596056"/>
    </source>
</evidence>
<proteinExistence type="inferred from homology"/>
<evidence type="ECO:0000256" key="6">
    <source>
        <dbReference type="ARBA" id="ARBA00022556"/>
    </source>
</evidence>
<keyword evidence="9" id="KW-0443">Lipid metabolism</keyword>
<dbReference type="PANTHER" id="PTHR30372:SF4">
    <property type="entry name" value="LIPID-A-DISACCHARIDE SYNTHASE, MITOCHONDRIAL-RELATED"/>
    <property type="match status" value="1"/>
</dbReference>
<comment type="caution">
    <text evidence="12">The sequence shown here is derived from an EMBL/GenBank/DDBJ whole genome shotgun (WGS) entry which is preliminary data.</text>
</comment>
<evidence type="ECO:0000256" key="8">
    <source>
        <dbReference type="ARBA" id="ARBA00022679"/>
    </source>
</evidence>
<evidence type="ECO:0000256" key="9">
    <source>
        <dbReference type="ARBA" id="ARBA00023098"/>
    </source>
</evidence>
<evidence type="ECO:0000256" key="5">
    <source>
        <dbReference type="ARBA" id="ARBA00022516"/>
    </source>
</evidence>
<comment type="similarity">
    <text evidence="2">Belongs to the LpxB family.</text>
</comment>
<protein>
    <recommendedName>
        <fullName evidence="4 11">Lipid-A-disaccharide synthase</fullName>
        <ecNumber evidence="3 11">2.4.1.182</ecNumber>
    </recommendedName>
</protein>
<sequence>MRVFLVAGEASGDKLGAAVMAGLRELRPDVAFDGIGGELMEGQGLRSRFPMSDLSVMGLVEVLGRYPLLRRRLDETIAAVRAARPDILLTIDSPDFGLRVARAVRGTGLRCVHYVAPTIWAWRPGRARKLRGVADHLLALFPFEPPLWEAQGIPCDFVGHPVVAEPVATAAEARALRGTLGLGDAPVILALPGSRRSEVERLSARFGEALAQVAANRPDTRILLPAAAPVADLLRDLIAPWPVKPVILNPRADPLGQATKRAAFKAADAALAASGTVSLELAAGGTPMVIAYDMAWLTWQVVHRMVRLDTATLVNIVSATRAVPEFLGPACRPGPIADAILKLLDDPGTQRDAMRLTMERLGQGGEPPGLRAARAILSRM</sequence>
<dbReference type="NCBIfam" id="TIGR00215">
    <property type="entry name" value="lpxB"/>
    <property type="match status" value="1"/>
</dbReference>
<gene>
    <name evidence="12" type="primary">lpxB</name>
    <name evidence="12" type="ORF">ACFPOC_01905</name>
</gene>
<dbReference type="SUPFAM" id="SSF53756">
    <property type="entry name" value="UDP-Glycosyltransferase/glycogen phosphorylase"/>
    <property type="match status" value="1"/>
</dbReference>
<dbReference type="RefSeq" id="WP_209836758.1">
    <property type="nucleotide sequence ID" value="NZ_JAGGJP010000001.1"/>
</dbReference>
<keyword evidence="8 12" id="KW-0808">Transferase</keyword>
<dbReference type="GO" id="GO:0008915">
    <property type="term" value="F:lipid-A-disaccharide synthase activity"/>
    <property type="evidence" value="ECO:0007669"/>
    <property type="project" value="UniProtKB-EC"/>
</dbReference>
<evidence type="ECO:0000256" key="3">
    <source>
        <dbReference type="ARBA" id="ARBA00012687"/>
    </source>
</evidence>
<dbReference type="EMBL" id="JBHSNA010000001">
    <property type="protein sequence ID" value="MFC5565174.1"/>
    <property type="molecule type" value="Genomic_DNA"/>
</dbReference>
<comment type="catalytic activity">
    <reaction evidence="10">
        <text>a lipid X + a UDP-2-N,3-O-bis[(3R)-3-hydroxyacyl]-alpha-D-glucosamine = a lipid A disaccharide + UDP + H(+)</text>
        <dbReference type="Rhea" id="RHEA:67828"/>
        <dbReference type="ChEBI" id="CHEBI:15378"/>
        <dbReference type="ChEBI" id="CHEBI:58223"/>
        <dbReference type="ChEBI" id="CHEBI:137748"/>
        <dbReference type="ChEBI" id="CHEBI:176338"/>
        <dbReference type="ChEBI" id="CHEBI:176343"/>
        <dbReference type="EC" id="2.4.1.182"/>
    </reaction>
</comment>
<dbReference type="PANTHER" id="PTHR30372">
    <property type="entry name" value="LIPID-A-DISACCHARIDE SYNTHASE"/>
    <property type="match status" value="1"/>
</dbReference>
<evidence type="ECO:0000313" key="12">
    <source>
        <dbReference type="EMBL" id="MFC5565174.1"/>
    </source>
</evidence>
<dbReference type="Pfam" id="PF02684">
    <property type="entry name" value="LpxB"/>
    <property type="match status" value="1"/>
</dbReference>
<keyword evidence="7 12" id="KW-0328">Glycosyltransferase</keyword>
<accession>A0ABW0S8G9</accession>
<dbReference type="Gene3D" id="3.40.50.2000">
    <property type="entry name" value="Glycogen Phosphorylase B"/>
    <property type="match status" value="1"/>
</dbReference>
<dbReference type="EC" id="2.4.1.182" evidence="3 11"/>
<reference evidence="13" key="1">
    <citation type="journal article" date="2019" name="Int. J. Syst. Evol. Microbiol.">
        <title>The Global Catalogue of Microorganisms (GCM) 10K type strain sequencing project: providing services to taxonomists for standard genome sequencing and annotation.</title>
        <authorList>
            <consortium name="The Broad Institute Genomics Platform"/>
            <consortium name="The Broad Institute Genome Sequencing Center for Infectious Disease"/>
            <person name="Wu L."/>
            <person name="Ma J."/>
        </authorList>
    </citation>
    <scope>NUCLEOTIDE SEQUENCE [LARGE SCALE GENOMIC DNA]</scope>
    <source>
        <strain evidence="13">KACC 11588</strain>
    </source>
</reference>
<comment type="function">
    <text evidence="1">Condensation of UDP-2,3-diacylglucosamine and 2,3-diacylglucosamine-1-phosphate to form lipid A disaccharide, a precursor of lipid A, a phosphorylated glycolipid that anchors the lipopolysaccharide to the outer membrane of the cell.</text>
</comment>
<keyword evidence="6" id="KW-0441">Lipid A biosynthesis</keyword>
<evidence type="ECO:0000256" key="11">
    <source>
        <dbReference type="NCBIfam" id="TIGR00215"/>
    </source>
</evidence>
<keyword evidence="13" id="KW-1185">Reference proteome</keyword>
<dbReference type="InterPro" id="IPR003835">
    <property type="entry name" value="Glyco_trans_19"/>
</dbReference>
<evidence type="ECO:0000256" key="2">
    <source>
        <dbReference type="ARBA" id="ARBA00007868"/>
    </source>
</evidence>
<keyword evidence="5" id="KW-0444">Lipid biosynthesis</keyword>
<organism evidence="12 13">
    <name type="scientific">Rubellimicrobium aerolatum</name>
    <dbReference type="NCBI Taxonomy" id="490979"/>
    <lineage>
        <taxon>Bacteria</taxon>
        <taxon>Pseudomonadati</taxon>
        <taxon>Pseudomonadota</taxon>
        <taxon>Alphaproteobacteria</taxon>
        <taxon>Rhodobacterales</taxon>
        <taxon>Roseobacteraceae</taxon>
        <taxon>Rubellimicrobium</taxon>
    </lineage>
</organism>
<dbReference type="Proteomes" id="UP001596056">
    <property type="component" value="Unassembled WGS sequence"/>
</dbReference>
<evidence type="ECO:0000256" key="1">
    <source>
        <dbReference type="ARBA" id="ARBA00002056"/>
    </source>
</evidence>
<evidence type="ECO:0000256" key="10">
    <source>
        <dbReference type="ARBA" id="ARBA00048975"/>
    </source>
</evidence>
<evidence type="ECO:0000256" key="7">
    <source>
        <dbReference type="ARBA" id="ARBA00022676"/>
    </source>
</evidence>
<name>A0ABW0S8G9_9RHOB</name>
<evidence type="ECO:0000256" key="4">
    <source>
        <dbReference type="ARBA" id="ARBA00020902"/>
    </source>
</evidence>